<dbReference type="RefSeq" id="WP_132611355.1">
    <property type="nucleotide sequence ID" value="NZ_SMBI01000005.1"/>
</dbReference>
<protein>
    <recommendedName>
        <fullName evidence="3">DUF4164 family protein</fullName>
    </recommendedName>
</protein>
<evidence type="ECO:0000313" key="2">
    <source>
        <dbReference type="Proteomes" id="UP000295021"/>
    </source>
</evidence>
<evidence type="ECO:0000313" key="1">
    <source>
        <dbReference type="EMBL" id="TCU25271.1"/>
    </source>
</evidence>
<reference evidence="1 2" key="1">
    <citation type="submission" date="2019-03" db="EMBL/GenBank/DDBJ databases">
        <title>Genomic Encyclopedia of Type Strains, Phase IV (KMG-V): Genome sequencing to study the core and pangenomes of soil and plant-associated prokaryotes.</title>
        <authorList>
            <person name="Whitman W."/>
        </authorList>
    </citation>
    <scope>NUCLEOTIDE SEQUENCE [LARGE SCALE GENOMIC DNA]</scope>
    <source>
        <strain evidence="1 2">FB403</strain>
    </source>
</reference>
<dbReference type="Proteomes" id="UP000295021">
    <property type="component" value="Unassembled WGS sequence"/>
</dbReference>
<proteinExistence type="predicted"/>
<dbReference type="EMBL" id="SMBI01000005">
    <property type="protein sequence ID" value="TCU25271.1"/>
    <property type="molecule type" value="Genomic_DNA"/>
</dbReference>
<organism evidence="1 2">
    <name type="scientific">Rhizobium laguerreae</name>
    <dbReference type="NCBI Taxonomy" id="1076926"/>
    <lineage>
        <taxon>Bacteria</taxon>
        <taxon>Pseudomonadati</taxon>
        <taxon>Pseudomonadota</taxon>
        <taxon>Alphaproteobacteria</taxon>
        <taxon>Hyphomicrobiales</taxon>
        <taxon>Rhizobiaceae</taxon>
        <taxon>Rhizobium/Agrobacterium group</taxon>
        <taxon>Rhizobium</taxon>
    </lineage>
</organism>
<accession>A0AAX2QLG9</accession>
<name>A0AAX2QLG9_9HYPH</name>
<sequence>MASNDDIMRVLGQLEAKLDAVADRLDKSDEVFAAEQKSAHISRSRIHVRIDEQAKRITEMEKTTVAAGATVAQQRDIIKDLTKTVATEIKPTIDE</sequence>
<gene>
    <name evidence="1" type="ORF">EV131_105385</name>
</gene>
<comment type="caution">
    <text evidence="1">The sequence shown here is derived from an EMBL/GenBank/DDBJ whole genome shotgun (WGS) entry which is preliminary data.</text>
</comment>
<dbReference type="AlphaFoldDB" id="A0AAX2QLG9"/>
<evidence type="ECO:0008006" key="3">
    <source>
        <dbReference type="Google" id="ProtNLM"/>
    </source>
</evidence>